<accession>A0AA49JWN1</accession>
<feature type="binding site" evidence="9 12">
    <location>
        <position position="177"/>
    </location>
    <ligand>
        <name>substrate</name>
    </ligand>
</feature>
<evidence type="ECO:0000256" key="4">
    <source>
        <dbReference type="ARBA" id="ARBA00008819"/>
    </source>
</evidence>
<evidence type="ECO:0000256" key="1">
    <source>
        <dbReference type="ARBA" id="ARBA00000370"/>
    </source>
</evidence>
<dbReference type="HAMAP" id="MF_01038">
    <property type="entry name" value="GpmI"/>
    <property type="match status" value="1"/>
</dbReference>
<dbReference type="CDD" id="cd16010">
    <property type="entry name" value="iPGM"/>
    <property type="match status" value="1"/>
</dbReference>
<dbReference type="GO" id="GO:0030145">
    <property type="term" value="F:manganese ion binding"/>
    <property type="evidence" value="ECO:0007669"/>
    <property type="project" value="UniProtKB-UniRule"/>
</dbReference>
<feature type="domain" description="Metalloenzyme" evidence="14">
    <location>
        <begin position="1"/>
        <end position="490"/>
    </location>
</feature>
<dbReference type="EMBL" id="CP130613">
    <property type="protein sequence ID" value="WKW15870.1"/>
    <property type="molecule type" value="Genomic_DNA"/>
</dbReference>
<dbReference type="InterPro" id="IPR005995">
    <property type="entry name" value="Pgm_bpd_ind"/>
</dbReference>
<dbReference type="InterPro" id="IPR011258">
    <property type="entry name" value="BPG-indep_PGM_N"/>
</dbReference>
<evidence type="ECO:0000256" key="6">
    <source>
        <dbReference type="ARBA" id="ARBA00023152"/>
    </source>
</evidence>
<evidence type="ECO:0000256" key="5">
    <source>
        <dbReference type="ARBA" id="ARBA00022723"/>
    </source>
</evidence>
<evidence type="ECO:0000256" key="12">
    <source>
        <dbReference type="PIRSR" id="PIRSR001492-2"/>
    </source>
</evidence>
<evidence type="ECO:0000256" key="10">
    <source>
        <dbReference type="NCBIfam" id="TIGR01307"/>
    </source>
</evidence>
<dbReference type="AlphaFoldDB" id="A0AA49Q970"/>
<comment type="catalytic activity">
    <reaction evidence="1 9">
        <text>(2R)-2-phosphoglycerate = (2R)-3-phosphoglycerate</text>
        <dbReference type="Rhea" id="RHEA:15901"/>
        <dbReference type="ChEBI" id="CHEBI:58272"/>
        <dbReference type="ChEBI" id="CHEBI:58289"/>
        <dbReference type="EC" id="5.4.2.12"/>
    </reaction>
</comment>
<evidence type="ECO:0000259" key="14">
    <source>
        <dbReference type="Pfam" id="PF01676"/>
    </source>
</evidence>
<dbReference type="GO" id="GO:0005829">
    <property type="term" value="C:cytosol"/>
    <property type="evidence" value="ECO:0007669"/>
    <property type="project" value="TreeGrafter"/>
</dbReference>
<comment type="subunit">
    <text evidence="9">Monomer.</text>
</comment>
<dbReference type="InterPro" id="IPR036646">
    <property type="entry name" value="PGAM_B_sf"/>
</dbReference>
<dbReference type="Pfam" id="PF01676">
    <property type="entry name" value="Metalloenzyme"/>
    <property type="match status" value="1"/>
</dbReference>
<dbReference type="GO" id="GO:0004619">
    <property type="term" value="F:phosphoglycerate mutase activity"/>
    <property type="evidence" value="ECO:0007669"/>
    <property type="project" value="UniProtKB-UniRule"/>
</dbReference>
<accession>A0AA49Q970</accession>
<dbReference type="PANTHER" id="PTHR31637">
    <property type="entry name" value="2,3-BISPHOSPHOGLYCERATE-INDEPENDENT PHOSPHOGLYCERATE MUTASE"/>
    <property type="match status" value="1"/>
</dbReference>
<dbReference type="InterPro" id="IPR006124">
    <property type="entry name" value="Metalloenzyme"/>
</dbReference>
<keyword evidence="7 9" id="KW-0464">Manganese</keyword>
<feature type="binding site" evidence="9 12">
    <location>
        <begin position="147"/>
        <end position="148"/>
    </location>
    <ligand>
        <name>substrate</name>
    </ligand>
</feature>
<keyword evidence="8 9" id="KW-0413">Isomerase</keyword>
<evidence type="ECO:0000256" key="11">
    <source>
        <dbReference type="PIRSR" id="PIRSR001492-1"/>
    </source>
</evidence>
<name>A0AA49Q970_9BACT</name>
<evidence type="ECO:0000313" key="18">
    <source>
        <dbReference type="Proteomes" id="UP001229955"/>
    </source>
</evidence>
<dbReference type="Gene3D" id="3.40.720.10">
    <property type="entry name" value="Alkaline Phosphatase, subunit A"/>
    <property type="match status" value="1"/>
</dbReference>
<dbReference type="NCBIfam" id="TIGR01307">
    <property type="entry name" value="pgm_bpd_ind"/>
    <property type="match status" value="1"/>
</dbReference>
<comment type="similarity">
    <text evidence="4 9">Belongs to the BPG-independent phosphoglycerate mutase family.</text>
</comment>
<feature type="domain" description="BPG-independent PGAM N-terminal" evidence="15">
    <location>
        <begin position="76"/>
        <end position="289"/>
    </location>
</feature>
<dbReference type="Proteomes" id="UP001229955">
    <property type="component" value="Chromosome"/>
</dbReference>
<feature type="binding site" evidence="9 13">
    <location>
        <position position="392"/>
    </location>
    <ligand>
        <name>Mn(2+)</name>
        <dbReference type="ChEBI" id="CHEBI:29035"/>
        <label>1</label>
    </ligand>
</feature>
<gene>
    <name evidence="9 17" type="primary">gpmI</name>
    <name evidence="16" type="ORF">Strain138_002274</name>
    <name evidence="17" type="ORF">Strain318_002273</name>
</gene>
<proteinExistence type="inferred from homology"/>
<dbReference type="Pfam" id="PF06415">
    <property type="entry name" value="iPGM_N"/>
    <property type="match status" value="1"/>
</dbReference>
<evidence type="ECO:0000313" key="17">
    <source>
        <dbReference type="EMBL" id="WKW15870.1"/>
    </source>
</evidence>
<keyword evidence="5 9" id="KW-0479">Metal-binding</keyword>
<feature type="binding site" evidence="9 12">
    <location>
        <position position="325"/>
    </location>
    <ligand>
        <name>substrate</name>
    </ligand>
</feature>
<keyword evidence="6 9" id="KW-0324">Glycolysis</keyword>
<dbReference type="PANTHER" id="PTHR31637:SF0">
    <property type="entry name" value="2,3-BISPHOSPHOGLYCERATE-INDEPENDENT PHOSPHOGLYCERATE MUTASE"/>
    <property type="match status" value="1"/>
</dbReference>
<evidence type="ECO:0000256" key="9">
    <source>
        <dbReference type="HAMAP-Rule" id="MF_01038"/>
    </source>
</evidence>
<feature type="binding site" evidence="9 13">
    <location>
        <position position="434"/>
    </location>
    <ligand>
        <name>Mn(2+)</name>
        <dbReference type="ChEBI" id="CHEBI:29035"/>
        <label>2</label>
    </ligand>
</feature>
<dbReference type="EMBL" id="CP130612">
    <property type="protein sequence ID" value="WKW12963.1"/>
    <property type="molecule type" value="Genomic_DNA"/>
</dbReference>
<comment type="pathway">
    <text evidence="3 9">Carbohydrate degradation; glycolysis; pyruvate from D-glyceraldehyde 3-phosphate: step 3/5.</text>
</comment>
<evidence type="ECO:0000256" key="3">
    <source>
        <dbReference type="ARBA" id="ARBA00004798"/>
    </source>
</evidence>
<dbReference type="GO" id="GO:0006007">
    <property type="term" value="P:glucose catabolic process"/>
    <property type="evidence" value="ECO:0007669"/>
    <property type="project" value="InterPro"/>
</dbReference>
<dbReference type="GO" id="GO:0006096">
    <property type="term" value="P:glycolytic process"/>
    <property type="evidence" value="ECO:0007669"/>
    <property type="project" value="UniProtKB-UniRule"/>
</dbReference>
<feature type="active site" description="Phosphoserine intermediate" evidence="9 11">
    <location>
        <position position="56"/>
    </location>
</feature>
<comment type="function">
    <text evidence="2 9">Catalyzes the interconversion of 2-phosphoglycerate and 3-phosphoglycerate.</text>
</comment>
<feature type="binding site" evidence="9 12">
    <location>
        <position position="117"/>
    </location>
    <ligand>
        <name>substrate</name>
    </ligand>
</feature>
<dbReference type="EC" id="5.4.2.12" evidence="9 10"/>
<feature type="binding site" evidence="9 12">
    <location>
        <begin position="252"/>
        <end position="255"/>
    </location>
    <ligand>
        <name>substrate</name>
    </ligand>
</feature>
<dbReference type="KEGG" id="pspc:Strain318_002273"/>
<keyword evidence="18" id="KW-1185">Reference proteome</keyword>
<feature type="binding site" evidence="9 13">
    <location>
        <position position="433"/>
    </location>
    <ligand>
        <name>Mn(2+)</name>
        <dbReference type="ChEBI" id="CHEBI:29035"/>
        <label>2</label>
    </ligand>
</feature>
<protein>
    <recommendedName>
        <fullName evidence="9 10">2,3-bisphosphoglycerate-independent phosphoglycerate mutase</fullName>
        <shortName evidence="9">BPG-independent PGAM</shortName>
        <shortName evidence="9">Phosphoglyceromutase</shortName>
        <shortName evidence="9">iPGM</shortName>
        <ecNumber evidence="9 10">5.4.2.12</ecNumber>
    </recommendedName>
</protein>
<evidence type="ECO:0000313" key="16">
    <source>
        <dbReference type="EMBL" id="WKW12963.1"/>
    </source>
</evidence>
<dbReference type="FunFam" id="3.40.1450.10:FF:000002">
    <property type="entry name" value="2,3-bisphosphoglycerate-independent phosphoglycerate mutase"/>
    <property type="match status" value="1"/>
</dbReference>
<feature type="binding site" evidence="9 13">
    <location>
        <position position="56"/>
    </location>
    <ligand>
        <name>Mn(2+)</name>
        <dbReference type="ChEBI" id="CHEBI:29035"/>
        <label>2</label>
    </ligand>
</feature>
<evidence type="ECO:0000256" key="8">
    <source>
        <dbReference type="ARBA" id="ARBA00023235"/>
    </source>
</evidence>
<dbReference type="SUPFAM" id="SSF64158">
    <property type="entry name" value="2,3-Bisphosphoglycerate-independent phosphoglycerate mutase, substrate-binding domain"/>
    <property type="match status" value="1"/>
</dbReference>
<organism evidence="17 18">
    <name type="scientific">Pseudogemmatithrix spongiicola</name>
    <dbReference type="NCBI Taxonomy" id="3062599"/>
    <lineage>
        <taxon>Bacteria</taxon>
        <taxon>Pseudomonadati</taxon>
        <taxon>Gemmatimonadota</taxon>
        <taxon>Gemmatimonadia</taxon>
        <taxon>Gemmatimonadales</taxon>
        <taxon>Gemmatimonadaceae</taxon>
        <taxon>Pseudogemmatithrix</taxon>
    </lineage>
</organism>
<dbReference type="PIRSF" id="PIRSF001492">
    <property type="entry name" value="IPGAM"/>
    <property type="match status" value="1"/>
</dbReference>
<reference evidence="17" key="1">
    <citation type="submission" date="2023-07" db="EMBL/GenBank/DDBJ databases">
        <authorList>
            <person name="Haufschild T."/>
            <person name="Kallscheuer N."/>
            <person name="Hammer J."/>
            <person name="Kohn T."/>
            <person name="Kabuu M."/>
            <person name="Jogler M."/>
            <person name="Wohfarth N."/>
            <person name="Heuer A."/>
            <person name="Rohde M."/>
            <person name="van Teeseling M.C.F."/>
            <person name="Jogler C."/>
        </authorList>
    </citation>
    <scope>NUCLEOTIDE SEQUENCE</scope>
    <source>
        <strain evidence="16">Strain 138</strain>
        <strain evidence="17">Strain 318</strain>
    </source>
</reference>
<feature type="binding site" evidence="9 13">
    <location>
        <position position="452"/>
    </location>
    <ligand>
        <name>Mn(2+)</name>
        <dbReference type="ChEBI" id="CHEBI:29035"/>
        <label>1</label>
    </ligand>
</feature>
<feature type="binding site" evidence="9 13">
    <location>
        <position position="6"/>
    </location>
    <ligand>
        <name>Mn(2+)</name>
        <dbReference type="ChEBI" id="CHEBI:29035"/>
        <label>2</label>
    </ligand>
</feature>
<comment type="cofactor">
    <cofactor evidence="9">
        <name>Mn(2+)</name>
        <dbReference type="ChEBI" id="CHEBI:29035"/>
    </cofactor>
    <text evidence="9">Binds 2 manganese ions per subunit.</text>
</comment>
<feature type="binding site" evidence="9 13">
    <location>
        <position position="396"/>
    </location>
    <ligand>
        <name>Mn(2+)</name>
        <dbReference type="ChEBI" id="CHEBI:29035"/>
        <label>1</label>
    </ligand>
</feature>
<dbReference type="SUPFAM" id="SSF53649">
    <property type="entry name" value="Alkaline phosphatase-like"/>
    <property type="match status" value="1"/>
</dbReference>
<sequence>MLVVLDGWGYRESTVGNAVAQARTPTWDRLWARAPRTLLDASGLAVGLPEGQMGNSEVGHLNLGAGRVVMQDLVRIGESIRSGAFYQIDAFRHACAQVRASGGTLHLLGLVGDGGVHGHDDHLLALVELATRERVPRVALHLLLDGRDTLPQSALGYVRSLLAKTAGRAVVASIGGRYFGMDRDQRWPRTQKCYDAAVRGVGPSTQDPIAFITGNYERGVTDEFMEPAVVHDNGRPVAAMRDGDAVITWNFRSDRMRQIVRAMALKEFDGFDVDDRPRLHVATMTQYDQTFGLPVAFEPFSMAKIVAEVLEDVGMGTLRTAETEKYPHVTYFFNGGNEVPYAGEERILVPSQKVATYDLMPEMSAPGITDVLCKAIETKSHEFTLCNYANGDMVGHSGNFAATVRACEVVDEQLARIVASAQKAGARLLITADHGNCEMMIDPETGGPHTAHTTNPVPFLIVENGDAVPLRSGGALCDVGPTVLSMLGVERPSEMTGRDLRLIGVPA</sequence>
<dbReference type="InterPro" id="IPR017850">
    <property type="entry name" value="Alkaline_phosphatase_core_sf"/>
</dbReference>
<evidence type="ECO:0000256" key="13">
    <source>
        <dbReference type="PIRSR" id="PIRSR001492-3"/>
    </source>
</evidence>
<evidence type="ECO:0000256" key="2">
    <source>
        <dbReference type="ARBA" id="ARBA00002315"/>
    </source>
</evidence>
<dbReference type="Gene3D" id="3.40.1450.10">
    <property type="entry name" value="BPG-independent phosphoglycerate mutase, domain B"/>
    <property type="match status" value="1"/>
</dbReference>
<evidence type="ECO:0000259" key="15">
    <source>
        <dbReference type="Pfam" id="PF06415"/>
    </source>
</evidence>
<evidence type="ECO:0000256" key="7">
    <source>
        <dbReference type="ARBA" id="ARBA00023211"/>
    </source>
</evidence>
<feature type="binding site" evidence="9 12">
    <location>
        <position position="183"/>
    </location>
    <ligand>
        <name>substrate</name>
    </ligand>
</feature>